<dbReference type="Proteomes" id="UP000029121">
    <property type="component" value="Unassembled WGS sequence"/>
</dbReference>
<feature type="region of interest" description="Disordered" evidence="1">
    <location>
        <begin position="1"/>
        <end position="44"/>
    </location>
</feature>
<evidence type="ECO:0000313" key="3">
    <source>
        <dbReference type="Proteomes" id="UP000029121"/>
    </source>
</evidence>
<reference evidence="3" key="1">
    <citation type="journal article" date="2013" name="Nat. Genet.">
        <title>The Capsella rubella genome and the genomic consequences of rapid mating system evolution.</title>
        <authorList>
            <person name="Slotte T."/>
            <person name="Hazzouri K.M."/>
            <person name="Agren J.A."/>
            <person name="Koenig D."/>
            <person name="Maumus F."/>
            <person name="Guo Y.L."/>
            <person name="Steige K."/>
            <person name="Platts A.E."/>
            <person name="Escobar J.S."/>
            <person name="Newman L.K."/>
            <person name="Wang W."/>
            <person name="Mandakova T."/>
            <person name="Vello E."/>
            <person name="Smith L.M."/>
            <person name="Henz S.R."/>
            <person name="Steffen J."/>
            <person name="Takuno S."/>
            <person name="Brandvain Y."/>
            <person name="Coop G."/>
            <person name="Andolfatto P."/>
            <person name="Hu T.T."/>
            <person name="Blanchette M."/>
            <person name="Clark R.M."/>
            <person name="Quesneville H."/>
            <person name="Nordborg M."/>
            <person name="Gaut B.S."/>
            <person name="Lysak M.A."/>
            <person name="Jenkins J."/>
            <person name="Grimwood J."/>
            <person name="Chapman J."/>
            <person name="Prochnik S."/>
            <person name="Shu S."/>
            <person name="Rokhsar D."/>
            <person name="Schmutz J."/>
            <person name="Weigel D."/>
            <person name="Wright S.I."/>
        </authorList>
    </citation>
    <scope>NUCLEOTIDE SEQUENCE [LARGE SCALE GENOMIC DNA]</scope>
    <source>
        <strain evidence="3">cv. Monte Gargano</strain>
    </source>
</reference>
<gene>
    <name evidence="2" type="ORF">CARUB_v10007947mg</name>
</gene>
<protein>
    <submittedName>
        <fullName evidence="2">Uncharacterized protein</fullName>
    </submittedName>
</protein>
<organism evidence="2 3">
    <name type="scientific">Capsella rubella</name>
    <dbReference type="NCBI Taxonomy" id="81985"/>
    <lineage>
        <taxon>Eukaryota</taxon>
        <taxon>Viridiplantae</taxon>
        <taxon>Streptophyta</taxon>
        <taxon>Embryophyta</taxon>
        <taxon>Tracheophyta</taxon>
        <taxon>Spermatophyta</taxon>
        <taxon>Magnoliopsida</taxon>
        <taxon>eudicotyledons</taxon>
        <taxon>Gunneridae</taxon>
        <taxon>Pentapetalae</taxon>
        <taxon>rosids</taxon>
        <taxon>malvids</taxon>
        <taxon>Brassicales</taxon>
        <taxon>Brassicaceae</taxon>
        <taxon>Camelineae</taxon>
        <taxon>Capsella</taxon>
    </lineage>
</organism>
<dbReference type="AlphaFoldDB" id="R0GJ38"/>
<feature type="region of interest" description="Disordered" evidence="1">
    <location>
        <begin position="60"/>
        <end position="88"/>
    </location>
</feature>
<keyword evidence="3" id="KW-1185">Reference proteome</keyword>
<evidence type="ECO:0000313" key="2">
    <source>
        <dbReference type="EMBL" id="EOA12310.1"/>
    </source>
</evidence>
<evidence type="ECO:0000256" key="1">
    <source>
        <dbReference type="SAM" id="MobiDB-lite"/>
    </source>
</evidence>
<proteinExistence type="predicted"/>
<dbReference type="EMBL" id="KB870817">
    <property type="protein sequence ID" value="EOA12310.1"/>
    <property type="molecule type" value="Genomic_DNA"/>
</dbReference>
<feature type="compositionally biased region" description="Polar residues" evidence="1">
    <location>
        <begin position="69"/>
        <end position="88"/>
    </location>
</feature>
<name>R0GJ38_9BRAS</name>
<feature type="compositionally biased region" description="Polar residues" evidence="1">
    <location>
        <begin position="24"/>
        <end position="44"/>
    </location>
</feature>
<accession>R0GJ38</accession>
<sequence>MNKRNDGAPPDESIPRTTKRIRIFSTSSPLSNVTHENQSERNSSISVQTVFSRVFQDITNLPRARPHSAETTPQRQLPSSSNFVRQSV</sequence>